<evidence type="ECO:0000259" key="7">
    <source>
        <dbReference type="PROSITE" id="PS51644"/>
    </source>
</evidence>
<keyword evidence="3" id="KW-0677">Repeat</keyword>
<evidence type="ECO:0000256" key="4">
    <source>
        <dbReference type="ARBA" id="ARBA00022871"/>
    </source>
</evidence>
<dbReference type="GeneID" id="106465059"/>
<dbReference type="Gene3D" id="3.30.420.610">
    <property type="entry name" value="LOTUS domain-like"/>
    <property type="match status" value="2"/>
</dbReference>
<comment type="subcellular location">
    <subcellularLocation>
        <location evidence="1">Cytoplasm</location>
    </subcellularLocation>
</comment>
<organism evidence="8 11">
    <name type="scientific">Limulus polyphemus</name>
    <name type="common">Atlantic horseshoe crab</name>
    <dbReference type="NCBI Taxonomy" id="6850"/>
    <lineage>
        <taxon>Eukaryota</taxon>
        <taxon>Metazoa</taxon>
        <taxon>Ecdysozoa</taxon>
        <taxon>Arthropoda</taxon>
        <taxon>Chelicerata</taxon>
        <taxon>Merostomata</taxon>
        <taxon>Xiphosura</taxon>
        <taxon>Limulidae</taxon>
        <taxon>Limulus</taxon>
    </lineage>
</organism>
<dbReference type="Gene3D" id="2.30.30.140">
    <property type="match status" value="3"/>
</dbReference>
<dbReference type="Gene3D" id="2.40.50.90">
    <property type="match status" value="3"/>
</dbReference>
<dbReference type="InterPro" id="IPR041966">
    <property type="entry name" value="LOTUS-like"/>
</dbReference>
<dbReference type="InterPro" id="IPR002999">
    <property type="entry name" value="Tudor"/>
</dbReference>
<sequence>MADKKKKIMRDEVAKLIRAVLQSSKGGVYAHSLQSDYKFVAREPIPYKELGYPTLESLLTDMPDVVKFVKTPSGDCMFQAVSVASTNHIENLVARQKSSKTKSLNKPQRPFRRPAPSTSRWTPPNKNYLSRGPPPSSRKPLGHSPVKPHFTVNNNADGLGNKPNRHKKSSHQKFKTPVNKYPRSVELPPRFQKHFSQILTESVPSPLQPQEELWQVKPHQTSKLVTNSKTYKEMIEKYVKGKGLESAIYKTMPLMSSKNKSENGWVCTVKVADQSFRSYPNEKPTKAEAEEEAAKAAVEGLGIGQEQTNGELPVAPVSTLEEIQNLTTRLAGLVSNRPNGVWSTRVPFEYKESFQENLPPNWLNLLMDGNCVRIDKVENDRCILYPWKSYSKQTSKNDCPTPEQPSSLDDSEHTESDTSSISGLPDPLQLPEGTHWDVFVGCVNSSVDLAVRLLDYAEKFDELATDMELYYFDNNHPVREVVEGGLYAVKSDESWHRVQILSMDELEVECYFVDNGDTDKVMITDLQELEPKFLCLPFQAVHCQLAGLEDYAEESNTSYHVVDLIMGKTMVAEVVTREEPIQVILYDTSTEEDININEKIINITAKEAITPKLPQAGHITRAFLTHVSKDGDIFIQIAGHGLTLLQSLMSESSTMFKEAIGSIVKPAMDQMYCVKCDADSAWYRAVVTSLASNTSSSVEVLYVDYGRAATVPILNMCELEALSETLTQIPHQAIRCRLDGIPPDSKLQWSQQAVDKLFQLAPLGQEFILKVIKEATSTQPASVELFKRIQPTDELVSINTTLSLSKEIFSRRNSVTSSTADKSSSSLKSSLILRRMSSLPKVKSLFIAPSSPPQTIEPAISSSLTPVSPLNLSAGDDQAFSKFRLKQIAVTPDDSENLNFPPLQLPKVPEVGEYFDLLITVAANPHNFSCQSWKHGQILQQLNEEMQSFYSLEENICDMHECLLQEGQFYAGKHNKDDLWYRVRVKNILQQDPLMVIVHFVDYGDFSMMSLQDLQPLWKQFRSLPCQAIHGSLADIVPLHGDWNPLQCFEFQKIVVDKPFVSVVRKKVFDTEIGMGSHKLELTLIDTSLPDKDILIHEMLIDIGMAKLKNSS</sequence>
<keyword evidence="4" id="KW-0221">Differentiation</keyword>
<dbReference type="RefSeq" id="XP_013780708.1">
    <property type="nucleotide sequence ID" value="XM_013925254.2"/>
</dbReference>
<dbReference type="SUPFAM" id="SSF54768">
    <property type="entry name" value="dsRNA-binding domain-like"/>
    <property type="match status" value="1"/>
</dbReference>
<keyword evidence="4" id="KW-0744">Spermatogenesis</keyword>
<feature type="region of interest" description="Disordered" evidence="5">
    <location>
        <begin position="392"/>
        <end position="426"/>
    </location>
</feature>
<dbReference type="RefSeq" id="XP_022248583.1">
    <property type="nucleotide sequence ID" value="XM_022392875.1"/>
</dbReference>
<evidence type="ECO:0000313" key="11">
    <source>
        <dbReference type="RefSeq" id="XP_022248583.1"/>
    </source>
</evidence>
<dbReference type="InterPro" id="IPR025605">
    <property type="entry name" value="OST-HTH/LOTUS_dom"/>
</dbReference>
<reference evidence="9 10" key="1">
    <citation type="submission" date="2025-05" db="UniProtKB">
        <authorList>
            <consortium name="RefSeq"/>
        </authorList>
    </citation>
    <scope>IDENTIFICATION</scope>
    <source>
        <tissue evidence="9 10">Muscle</tissue>
    </source>
</reference>
<dbReference type="Pfam" id="PF00567">
    <property type="entry name" value="TUDOR"/>
    <property type="match status" value="3"/>
</dbReference>
<gene>
    <name evidence="9 10 11" type="primary">LOC106465059</name>
</gene>
<dbReference type="InterPro" id="IPR050621">
    <property type="entry name" value="Tudor_domain_containing"/>
</dbReference>
<evidence type="ECO:0000313" key="10">
    <source>
        <dbReference type="RefSeq" id="XP_022248582.1"/>
    </source>
</evidence>
<feature type="domain" description="HTH OST-type" evidence="7">
    <location>
        <begin position="9"/>
        <end position="82"/>
    </location>
</feature>
<feature type="domain" description="Tudor" evidence="6">
    <location>
        <begin position="963"/>
        <end position="1024"/>
    </location>
</feature>
<evidence type="ECO:0000313" key="8">
    <source>
        <dbReference type="Proteomes" id="UP000694941"/>
    </source>
</evidence>
<accession>A0ABM1SY77</accession>
<keyword evidence="8" id="KW-1185">Reference proteome</keyword>
<dbReference type="Gene3D" id="3.30.160.20">
    <property type="match status" value="1"/>
</dbReference>
<dbReference type="Proteomes" id="UP000694941">
    <property type="component" value="Unplaced"/>
</dbReference>
<keyword evidence="2" id="KW-0963">Cytoplasm</keyword>
<protein>
    <submittedName>
        <fullName evidence="9 10">Tudor domain-containing protein 7-like isoform X1</fullName>
    </submittedName>
</protein>
<evidence type="ECO:0000313" key="9">
    <source>
        <dbReference type="RefSeq" id="XP_013780708.1"/>
    </source>
</evidence>
<feature type="region of interest" description="Disordered" evidence="5">
    <location>
        <begin position="95"/>
        <end position="175"/>
    </location>
</feature>
<dbReference type="PANTHER" id="PTHR22948:SF29">
    <property type="entry name" value="FI02030P-RELATED"/>
    <property type="match status" value="1"/>
</dbReference>
<evidence type="ECO:0000256" key="2">
    <source>
        <dbReference type="ARBA" id="ARBA00022490"/>
    </source>
</evidence>
<feature type="compositionally biased region" description="Basic residues" evidence="5">
    <location>
        <begin position="163"/>
        <end position="174"/>
    </location>
</feature>
<dbReference type="PROSITE" id="PS51644">
    <property type="entry name" value="HTH_OST"/>
    <property type="match status" value="1"/>
</dbReference>
<dbReference type="InterPro" id="IPR035437">
    <property type="entry name" value="SNase_OB-fold_sf"/>
</dbReference>
<evidence type="ECO:0000256" key="3">
    <source>
        <dbReference type="ARBA" id="ARBA00022737"/>
    </source>
</evidence>
<feature type="compositionally biased region" description="Polar residues" evidence="5">
    <location>
        <begin position="116"/>
        <end position="128"/>
    </location>
</feature>
<dbReference type="RefSeq" id="XP_022248582.1">
    <property type="nucleotide sequence ID" value="XM_022392874.1"/>
</dbReference>
<dbReference type="Pfam" id="PF12872">
    <property type="entry name" value="OST-HTH"/>
    <property type="match status" value="1"/>
</dbReference>
<dbReference type="PANTHER" id="PTHR22948">
    <property type="entry name" value="TUDOR DOMAIN CONTAINING PROTEIN"/>
    <property type="match status" value="1"/>
</dbReference>
<dbReference type="CDD" id="cd09972">
    <property type="entry name" value="LOTUS_TDRD_OSKAR"/>
    <property type="match status" value="1"/>
</dbReference>
<dbReference type="PROSITE" id="PS50304">
    <property type="entry name" value="TUDOR"/>
    <property type="match status" value="2"/>
</dbReference>
<name>A0ABM1SY77_LIMPO</name>
<evidence type="ECO:0000256" key="1">
    <source>
        <dbReference type="ARBA" id="ARBA00004496"/>
    </source>
</evidence>
<evidence type="ECO:0000256" key="5">
    <source>
        <dbReference type="SAM" id="MobiDB-lite"/>
    </source>
</evidence>
<dbReference type="SMART" id="SM00333">
    <property type="entry name" value="TUDOR"/>
    <property type="match status" value="3"/>
</dbReference>
<proteinExistence type="predicted"/>
<dbReference type="SUPFAM" id="SSF63748">
    <property type="entry name" value="Tudor/PWWP/MBT"/>
    <property type="match status" value="3"/>
</dbReference>
<feature type="domain" description="Tudor" evidence="6">
    <location>
        <begin position="666"/>
        <end position="726"/>
    </location>
</feature>
<evidence type="ECO:0000259" key="6">
    <source>
        <dbReference type="PROSITE" id="PS50304"/>
    </source>
</evidence>